<comment type="caution">
    <text evidence="2">The sequence shown here is derived from an EMBL/GenBank/DDBJ whole genome shotgun (WGS) entry which is preliminary data.</text>
</comment>
<feature type="compositionally biased region" description="Low complexity" evidence="1">
    <location>
        <begin position="77"/>
        <end position="98"/>
    </location>
</feature>
<proteinExistence type="predicted"/>
<protein>
    <submittedName>
        <fullName evidence="2">Uncharacterized protein</fullName>
    </submittedName>
</protein>
<keyword evidence="3" id="KW-1185">Reference proteome</keyword>
<accession>A0A8J3CK93</accession>
<gene>
    <name evidence="2" type="ORF">GCM10012275_58410</name>
</gene>
<organism evidence="2 3">
    <name type="scientific">Longimycelium tulufanense</name>
    <dbReference type="NCBI Taxonomy" id="907463"/>
    <lineage>
        <taxon>Bacteria</taxon>
        <taxon>Bacillati</taxon>
        <taxon>Actinomycetota</taxon>
        <taxon>Actinomycetes</taxon>
        <taxon>Pseudonocardiales</taxon>
        <taxon>Pseudonocardiaceae</taxon>
        <taxon>Longimycelium</taxon>
    </lineage>
</organism>
<reference evidence="2" key="1">
    <citation type="journal article" date="2014" name="Int. J. Syst. Evol. Microbiol.">
        <title>Complete genome sequence of Corynebacterium casei LMG S-19264T (=DSM 44701T), isolated from a smear-ripened cheese.</title>
        <authorList>
            <consortium name="US DOE Joint Genome Institute (JGI-PGF)"/>
            <person name="Walter F."/>
            <person name="Albersmeier A."/>
            <person name="Kalinowski J."/>
            <person name="Ruckert C."/>
        </authorList>
    </citation>
    <scope>NUCLEOTIDE SEQUENCE</scope>
    <source>
        <strain evidence="2">CGMCC 4.5737</strain>
    </source>
</reference>
<evidence type="ECO:0000256" key="1">
    <source>
        <dbReference type="SAM" id="MobiDB-lite"/>
    </source>
</evidence>
<evidence type="ECO:0000313" key="2">
    <source>
        <dbReference type="EMBL" id="GGM80140.1"/>
    </source>
</evidence>
<evidence type="ECO:0000313" key="3">
    <source>
        <dbReference type="Proteomes" id="UP000637578"/>
    </source>
</evidence>
<dbReference type="EMBL" id="BMMK01000046">
    <property type="protein sequence ID" value="GGM80140.1"/>
    <property type="molecule type" value="Genomic_DNA"/>
</dbReference>
<dbReference type="AlphaFoldDB" id="A0A8J3CK93"/>
<sequence length="119" mass="12543">MTAVQGVGRDAAAHVALAGLFVTPHLLTESVVDRKVRTGRDMSLRDRTAAPAITTKMGGPFSNRVERSEPARPKPARPGAATTAPIPIAANPATTTPIMPQLERAFESLRTEPPGPVIN</sequence>
<name>A0A8J3CK93_9PSEU</name>
<dbReference type="Proteomes" id="UP000637578">
    <property type="component" value="Unassembled WGS sequence"/>
</dbReference>
<feature type="region of interest" description="Disordered" evidence="1">
    <location>
        <begin position="42"/>
        <end position="119"/>
    </location>
</feature>
<reference evidence="2" key="2">
    <citation type="submission" date="2020-09" db="EMBL/GenBank/DDBJ databases">
        <authorList>
            <person name="Sun Q."/>
            <person name="Zhou Y."/>
        </authorList>
    </citation>
    <scope>NUCLEOTIDE SEQUENCE</scope>
    <source>
        <strain evidence="2">CGMCC 4.5737</strain>
    </source>
</reference>